<evidence type="ECO:0000256" key="1">
    <source>
        <dbReference type="ARBA" id="ARBA00004141"/>
    </source>
</evidence>
<comment type="similarity">
    <text evidence="2">Belongs to the Tim17/Tim22/Tim23 family.</text>
</comment>
<evidence type="ECO:0000256" key="6">
    <source>
        <dbReference type="ARBA" id="ARBA00037236"/>
    </source>
</evidence>
<keyword evidence="3 9" id="KW-0812">Transmembrane</keyword>
<dbReference type="EMBL" id="JAHFZB010000009">
    <property type="protein sequence ID" value="KAK6485586.1"/>
    <property type="molecule type" value="Genomic_DNA"/>
</dbReference>
<evidence type="ECO:0000256" key="7">
    <source>
        <dbReference type="ARBA" id="ARBA00040778"/>
    </source>
</evidence>
<dbReference type="PANTHER" id="PTHR13002:SF1">
    <property type="entry name" value="COMPLEX I ASSEMBLY FACTOR TIMMDC1, MITOCHONDRIAL"/>
    <property type="match status" value="1"/>
</dbReference>
<reference evidence="10 11" key="1">
    <citation type="submission" date="2021-05" db="EMBL/GenBank/DDBJ databases">
        <authorList>
            <person name="Zahm M."/>
            <person name="Klopp C."/>
            <person name="Cabau C."/>
            <person name="Kuhl H."/>
            <person name="Suciu R."/>
            <person name="Ciorpac M."/>
            <person name="Holostenco D."/>
            <person name="Gessner J."/>
            <person name="Wuertz S."/>
            <person name="Hohne C."/>
            <person name="Stock M."/>
            <person name="Gislard M."/>
            <person name="Lluch J."/>
            <person name="Milhes M."/>
            <person name="Lampietro C."/>
            <person name="Lopez Roques C."/>
            <person name="Donnadieu C."/>
            <person name="Du K."/>
            <person name="Schartl M."/>
            <person name="Guiguen Y."/>
        </authorList>
    </citation>
    <scope>NUCLEOTIDE SEQUENCE [LARGE SCALE GENOMIC DNA]</scope>
    <source>
        <strain evidence="10">Hh-F2</strain>
        <tissue evidence="10">Blood</tissue>
    </source>
</reference>
<evidence type="ECO:0000256" key="8">
    <source>
        <dbReference type="ARBA" id="ARBA00041344"/>
    </source>
</evidence>
<organism evidence="10 11">
    <name type="scientific">Huso huso</name>
    <name type="common">Beluga</name>
    <name type="synonym">Acipenser huso</name>
    <dbReference type="NCBI Taxonomy" id="61971"/>
    <lineage>
        <taxon>Eukaryota</taxon>
        <taxon>Metazoa</taxon>
        <taxon>Chordata</taxon>
        <taxon>Craniata</taxon>
        <taxon>Vertebrata</taxon>
        <taxon>Euteleostomi</taxon>
        <taxon>Actinopterygii</taxon>
        <taxon>Chondrostei</taxon>
        <taxon>Acipenseriformes</taxon>
        <taxon>Acipenseridae</taxon>
        <taxon>Huso</taxon>
    </lineage>
</organism>
<dbReference type="Pfam" id="PF02466">
    <property type="entry name" value="Tim17"/>
    <property type="match status" value="1"/>
</dbReference>
<dbReference type="PANTHER" id="PTHR13002">
    <property type="entry name" value="C3ORF1 PROTEIN-RELATED"/>
    <property type="match status" value="1"/>
</dbReference>
<comment type="caution">
    <text evidence="10">The sequence shown here is derived from an EMBL/GenBank/DDBJ whole genome shotgun (WGS) entry which is preliminary data.</text>
</comment>
<dbReference type="InterPro" id="IPR055299">
    <property type="entry name" value="TIMMDC1"/>
</dbReference>
<evidence type="ECO:0000256" key="5">
    <source>
        <dbReference type="ARBA" id="ARBA00023136"/>
    </source>
</evidence>
<evidence type="ECO:0000256" key="3">
    <source>
        <dbReference type="ARBA" id="ARBA00022692"/>
    </source>
</evidence>
<evidence type="ECO:0000256" key="2">
    <source>
        <dbReference type="ARBA" id="ARBA00008444"/>
    </source>
</evidence>
<evidence type="ECO:0000313" key="11">
    <source>
        <dbReference type="Proteomes" id="UP001369086"/>
    </source>
</evidence>
<keyword evidence="4 9" id="KW-1133">Transmembrane helix</keyword>
<sequence>MMYPERPAAITSGCRRSVKHPTGPFCTRVLWGFAPFPCVFAADSTVSDVPTENLGPLPRYIGKPELPEHGWERIKELFDRDEMQTYSEEVTNIVKLELSQAARERFIQQSQAEVFRHRVEAVRSAHNAAIRGFIRYGWRWSWRVAAFVTLFNSMSTGLSVYRDKYVLSHYSAAGAITGGLFRVNLGLGGMLAGTAIGAVLGIPAGVLMMAMQKAAGETLRERKRREQREMYELKLAEWSARLHVTEGLIDEMDSKIEENSTESDLETIEELLNLPRNQELPGDSGKK</sequence>
<evidence type="ECO:0000313" key="10">
    <source>
        <dbReference type="EMBL" id="KAK6485586.1"/>
    </source>
</evidence>
<keyword evidence="5 9" id="KW-0472">Membrane</keyword>
<feature type="transmembrane region" description="Helical" evidence="9">
    <location>
        <begin position="190"/>
        <end position="210"/>
    </location>
</feature>
<accession>A0ABR0ZL96</accession>
<keyword evidence="11" id="KW-1185">Reference proteome</keyword>
<proteinExistence type="inferred from homology"/>
<comment type="subcellular location">
    <subcellularLocation>
        <location evidence="1">Membrane</location>
        <topology evidence="1">Multi-pass membrane protein</topology>
    </subcellularLocation>
</comment>
<name>A0ABR0ZL96_HUSHU</name>
<protein>
    <recommendedName>
        <fullName evidence="7">Complex I assembly factor TIMMDC1, mitochondrial</fullName>
    </recommendedName>
    <alternativeName>
        <fullName evidence="8">Translocase of inner mitochondrial membrane domain-containing protein 1</fullName>
    </alternativeName>
</protein>
<comment type="function">
    <text evidence="6">Chaperone protein involved in the assembly of the mitochondrial NADH:ubiquinone oxidoreductase complex (complex I). Participates in constructing the membrane arm of complex I.</text>
</comment>
<dbReference type="Proteomes" id="UP001369086">
    <property type="component" value="Unassembled WGS sequence"/>
</dbReference>
<evidence type="ECO:0000256" key="4">
    <source>
        <dbReference type="ARBA" id="ARBA00022989"/>
    </source>
</evidence>
<feature type="transmembrane region" description="Helical" evidence="9">
    <location>
        <begin position="140"/>
        <end position="161"/>
    </location>
</feature>
<evidence type="ECO:0000256" key="9">
    <source>
        <dbReference type="SAM" id="Phobius"/>
    </source>
</evidence>
<gene>
    <name evidence="10" type="ORF">HHUSO_G11405</name>
</gene>